<feature type="compositionally biased region" description="Basic and acidic residues" evidence="1">
    <location>
        <begin position="237"/>
        <end position="257"/>
    </location>
</feature>
<name>A0A9W9A4B3_9AGAR</name>
<feature type="compositionally biased region" description="Pro residues" evidence="1">
    <location>
        <begin position="218"/>
        <end position="228"/>
    </location>
</feature>
<evidence type="ECO:0000256" key="1">
    <source>
        <dbReference type="SAM" id="MobiDB-lite"/>
    </source>
</evidence>
<dbReference type="AlphaFoldDB" id="A0A9W9A4B3"/>
<evidence type="ECO:0000313" key="2">
    <source>
        <dbReference type="EMBL" id="KAJ4474076.1"/>
    </source>
</evidence>
<organism evidence="2 3">
    <name type="scientific">Lentinula lateritia</name>
    <dbReference type="NCBI Taxonomy" id="40482"/>
    <lineage>
        <taxon>Eukaryota</taxon>
        <taxon>Fungi</taxon>
        <taxon>Dikarya</taxon>
        <taxon>Basidiomycota</taxon>
        <taxon>Agaricomycotina</taxon>
        <taxon>Agaricomycetes</taxon>
        <taxon>Agaricomycetidae</taxon>
        <taxon>Agaricales</taxon>
        <taxon>Marasmiineae</taxon>
        <taxon>Omphalotaceae</taxon>
        <taxon>Lentinula</taxon>
    </lineage>
</organism>
<dbReference type="EMBL" id="JANVFS010000024">
    <property type="protein sequence ID" value="KAJ4474076.1"/>
    <property type="molecule type" value="Genomic_DNA"/>
</dbReference>
<evidence type="ECO:0000313" key="3">
    <source>
        <dbReference type="Proteomes" id="UP001150238"/>
    </source>
</evidence>
<feature type="region of interest" description="Disordered" evidence="1">
    <location>
        <begin position="204"/>
        <end position="257"/>
    </location>
</feature>
<sequence length="365" mass="39475">MASSSRGSISLYKLREDPSRKFLELHGTPTHQSTWGIPLTAWREYDTALHARTFSTSTLLELNMLDEQDMVTADQQELQEFLTLQQNEAVVAAKPPTPFPVPPPASPSQMGVPNRDLLMQGPSNLVQLATVADQRAGADRGPLSGIKGTSQDLFVRPSTSGLGLSKQDSCLGHTRGGGISATTGVGSLTSGGCGAWVDLAKGPGVGEGGVERLRKLRPPPPPPPPPSGGPGDSNSEGSDKGEHNQSSRNSGRREEDRGELLRHLQHVMTLTNPGTTIHDKVGTVRQLPGTPTKNGIRDDHSAWKTWVLSLERMFGVHPTIYAREKDKCALAASHLTGAALSHFDTLNRQRLREEHTCLEDWTEFK</sequence>
<gene>
    <name evidence="2" type="ORF">C8J55DRAFT_562721</name>
</gene>
<protein>
    <submittedName>
        <fullName evidence="2">Uncharacterized protein</fullName>
    </submittedName>
</protein>
<dbReference type="Proteomes" id="UP001150238">
    <property type="component" value="Unassembled WGS sequence"/>
</dbReference>
<proteinExistence type="predicted"/>
<accession>A0A9W9A4B3</accession>
<reference evidence="2" key="2">
    <citation type="journal article" date="2023" name="Proc. Natl. Acad. Sci. U.S.A.">
        <title>A global phylogenomic analysis of the shiitake genus Lentinula.</title>
        <authorList>
            <person name="Sierra-Patev S."/>
            <person name="Min B."/>
            <person name="Naranjo-Ortiz M."/>
            <person name="Looney B."/>
            <person name="Konkel Z."/>
            <person name="Slot J.C."/>
            <person name="Sakamoto Y."/>
            <person name="Steenwyk J.L."/>
            <person name="Rokas A."/>
            <person name="Carro J."/>
            <person name="Camarero S."/>
            <person name="Ferreira P."/>
            <person name="Molpeceres G."/>
            <person name="Ruiz-Duenas F.J."/>
            <person name="Serrano A."/>
            <person name="Henrissat B."/>
            <person name="Drula E."/>
            <person name="Hughes K.W."/>
            <person name="Mata J.L."/>
            <person name="Ishikawa N.K."/>
            <person name="Vargas-Isla R."/>
            <person name="Ushijima S."/>
            <person name="Smith C.A."/>
            <person name="Donoghue J."/>
            <person name="Ahrendt S."/>
            <person name="Andreopoulos W."/>
            <person name="He G."/>
            <person name="LaButti K."/>
            <person name="Lipzen A."/>
            <person name="Ng V."/>
            <person name="Riley R."/>
            <person name="Sandor L."/>
            <person name="Barry K."/>
            <person name="Martinez A.T."/>
            <person name="Xiao Y."/>
            <person name="Gibbons J.G."/>
            <person name="Terashima K."/>
            <person name="Grigoriev I.V."/>
            <person name="Hibbett D."/>
        </authorList>
    </citation>
    <scope>NUCLEOTIDE SEQUENCE</scope>
    <source>
        <strain evidence="2">Sp2 HRB7682 ss15</strain>
    </source>
</reference>
<comment type="caution">
    <text evidence="2">The sequence shown here is derived from an EMBL/GenBank/DDBJ whole genome shotgun (WGS) entry which is preliminary data.</text>
</comment>
<reference evidence="2" key="1">
    <citation type="submission" date="2022-08" db="EMBL/GenBank/DDBJ databases">
        <authorList>
            <consortium name="DOE Joint Genome Institute"/>
            <person name="Min B."/>
            <person name="Riley R."/>
            <person name="Sierra-Patev S."/>
            <person name="Naranjo-Ortiz M."/>
            <person name="Looney B."/>
            <person name="Konkel Z."/>
            <person name="Slot J.C."/>
            <person name="Sakamoto Y."/>
            <person name="Steenwyk J.L."/>
            <person name="Rokas A."/>
            <person name="Carro J."/>
            <person name="Camarero S."/>
            <person name="Ferreira P."/>
            <person name="Molpeceres G."/>
            <person name="Ruiz-Duenas F.J."/>
            <person name="Serrano A."/>
            <person name="Henrissat B."/>
            <person name="Drula E."/>
            <person name="Hughes K.W."/>
            <person name="Mata J.L."/>
            <person name="Ishikawa N.K."/>
            <person name="Vargas-Isla R."/>
            <person name="Ushijima S."/>
            <person name="Smith C.A."/>
            <person name="Ahrendt S."/>
            <person name="Andreopoulos W."/>
            <person name="He G."/>
            <person name="Labutti K."/>
            <person name="Lipzen A."/>
            <person name="Ng V."/>
            <person name="Sandor L."/>
            <person name="Barry K."/>
            <person name="Martinez A.T."/>
            <person name="Xiao Y."/>
            <person name="Gibbons J.G."/>
            <person name="Terashima K."/>
            <person name="Hibbett D.S."/>
            <person name="Grigoriev I.V."/>
        </authorList>
    </citation>
    <scope>NUCLEOTIDE SEQUENCE</scope>
    <source>
        <strain evidence="2">Sp2 HRB7682 ss15</strain>
    </source>
</reference>